<dbReference type="CDD" id="cd08026">
    <property type="entry name" value="DUF326"/>
    <property type="match status" value="1"/>
</dbReference>
<evidence type="ECO:0000313" key="1">
    <source>
        <dbReference type="EMBL" id="GGI55666.1"/>
    </source>
</evidence>
<dbReference type="Proteomes" id="UP000627205">
    <property type="component" value="Unassembled WGS sequence"/>
</dbReference>
<dbReference type="Pfam" id="PF03860">
    <property type="entry name" value="Csp"/>
    <property type="match status" value="1"/>
</dbReference>
<keyword evidence="2" id="KW-1185">Reference proteome</keyword>
<dbReference type="AlphaFoldDB" id="A0A8J3F7S7"/>
<reference evidence="1" key="2">
    <citation type="submission" date="2020-09" db="EMBL/GenBank/DDBJ databases">
        <authorList>
            <person name="Sun Q."/>
            <person name="Sedlacek I."/>
        </authorList>
    </citation>
    <scope>NUCLEOTIDE SEQUENCE</scope>
    <source>
        <strain evidence="1">CCM 7664</strain>
    </source>
</reference>
<sequence>MNQQQFQSCINACNDCANACDYCSAACLGEQDVKAMTRCIALDIDCAQICRMAAAYMARGSEFAELICRACADICDACGKECAKHKMDHCQQCAQACRRCAEECRSMAAQPA</sequence>
<dbReference type="InterPro" id="IPR005560">
    <property type="entry name" value="Csp_YhjQ"/>
</dbReference>
<evidence type="ECO:0000313" key="2">
    <source>
        <dbReference type="Proteomes" id="UP000627205"/>
    </source>
</evidence>
<organism evidence="1 2">
    <name type="scientific">Oxalicibacterium solurbis</name>
    <dbReference type="NCBI Taxonomy" id="69280"/>
    <lineage>
        <taxon>Bacteria</taxon>
        <taxon>Pseudomonadati</taxon>
        <taxon>Pseudomonadota</taxon>
        <taxon>Betaproteobacteria</taxon>
        <taxon>Burkholderiales</taxon>
        <taxon>Oxalobacteraceae</taxon>
        <taxon>Oxalicibacterium</taxon>
    </lineage>
</organism>
<reference evidence="1" key="1">
    <citation type="journal article" date="2014" name="Int. J. Syst. Evol. Microbiol.">
        <title>Complete genome sequence of Corynebacterium casei LMG S-19264T (=DSM 44701T), isolated from a smear-ripened cheese.</title>
        <authorList>
            <consortium name="US DOE Joint Genome Institute (JGI-PGF)"/>
            <person name="Walter F."/>
            <person name="Albersmeier A."/>
            <person name="Kalinowski J."/>
            <person name="Ruckert C."/>
        </authorList>
    </citation>
    <scope>NUCLEOTIDE SEQUENCE</scope>
    <source>
        <strain evidence="1">CCM 7664</strain>
    </source>
</reference>
<name>A0A8J3F7S7_9BURK</name>
<dbReference type="InterPro" id="IPR044543">
    <property type="entry name" value="YHJQ-like"/>
</dbReference>
<gene>
    <name evidence="1" type="ORF">GCM10011430_28400</name>
</gene>
<dbReference type="EMBL" id="BMDP01000005">
    <property type="protein sequence ID" value="GGI55666.1"/>
    <property type="molecule type" value="Genomic_DNA"/>
</dbReference>
<accession>A0A8J3F7S7</accession>
<dbReference type="Gene3D" id="1.20.1270.360">
    <property type="match status" value="1"/>
</dbReference>
<dbReference type="PANTHER" id="PTHR37310:SF1">
    <property type="entry name" value="CYTOPLASMIC PROTEIN"/>
    <property type="match status" value="1"/>
</dbReference>
<proteinExistence type="predicted"/>
<dbReference type="RefSeq" id="WP_188422789.1">
    <property type="nucleotide sequence ID" value="NZ_BMDP01000005.1"/>
</dbReference>
<dbReference type="PANTHER" id="PTHR37310">
    <property type="entry name" value="CYTOPLASMIC PROTEIN-RELATED"/>
    <property type="match status" value="1"/>
</dbReference>
<comment type="caution">
    <text evidence="1">The sequence shown here is derived from an EMBL/GenBank/DDBJ whole genome shotgun (WGS) entry which is preliminary data.</text>
</comment>
<protein>
    <submittedName>
        <fullName evidence="1">Ferredoxin</fullName>
    </submittedName>
</protein>